<dbReference type="AlphaFoldDB" id="A0AAD3D7H9"/>
<feature type="region of interest" description="Disordered" evidence="1">
    <location>
        <begin position="1"/>
        <end position="120"/>
    </location>
</feature>
<feature type="compositionally biased region" description="Basic and acidic residues" evidence="1">
    <location>
        <begin position="30"/>
        <end position="40"/>
    </location>
</feature>
<dbReference type="PROSITE" id="PS50127">
    <property type="entry name" value="UBC_2"/>
    <property type="match status" value="1"/>
</dbReference>
<feature type="compositionally biased region" description="Low complexity" evidence="1">
    <location>
        <begin position="1"/>
        <end position="16"/>
    </location>
</feature>
<comment type="caution">
    <text evidence="3">The sequence shown here is derived from an EMBL/GenBank/DDBJ whole genome shotgun (WGS) entry which is preliminary data.</text>
</comment>
<dbReference type="Proteomes" id="UP001054902">
    <property type="component" value="Unassembled WGS sequence"/>
</dbReference>
<evidence type="ECO:0000313" key="3">
    <source>
        <dbReference type="EMBL" id="GFH58215.1"/>
    </source>
</evidence>
<organism evidence="3 4">
    <name type="scientific">Chaetoceros tenuissimus</name>
    <dbReference type="NCBI Taxonomy" id="426638"/>
    <lineage>
        <taxon>Eukaryota</taxon>
        <taxon>Sar</taxon>
        <taxon>Stramenopiles</taxon>
        <taxon>Ochrophyta</taxon>
        <taxon>Bacillariophyta</taxon>
        <taxon>Coscinodiscophyceae</taxon>
        <taxon>Chaetocerotophycidae</taxon>
        <taxon>Chaetocerotales</taxon>
        <taxon>Chaetocerotaceae</taxon>
        <taxon>Chaetoceros</taxon>
    </lineage>
</organism>
<gene>
    <name evidence="3" type="ORF">CTEN210_14691</name>
</gene>
<dbReference type="Pfam" id="PF00179">
    <property type="entry name" value="UQ_con"/>
    <property type="match status" value="1"/>
</dbReference>
<feature type="compositionally biased region" description="Basic residues" evidence="1">
    <location>
        <begin position="329"/>
        <end position="341"/>
    </location>
</feature>
<feature type="domain" description="UBC core" evidence="2">
    <location>
        <begin position="135"/>
        <end position="302"/>
    </location>
</feature>
<keyword evidence="4" id="KW-1185">Reference proteome</keyword>
<accession>A0AAD3D7H9</accession>
<dbReference type="SMART" id="SM00212">
    <property type="entry name" value="UBCc"/>
    <property type="match status" value="1"/>
</dbReference>
<reference evidence="3 4" key="1">
    <citation type="journal article" date="2021" name="Sci. Rep.">
        <title>The genome of the diatom Chaetoceros tenuissimus carries an ancient integrated fragment of an extant virus.</title>
        <authorList>
            <person name="Hongo Y."/>
            <person name="Kimura K."/>
            <person name="Takaki Y."/>
            <person name="Yoshida Y."/>
            <person name="Baba S."/>
            <person name="Kobayashi G."/>
            <person name="Nagasaki K."/>
            <person name="Hano T."/>
            <person name="Tomaru Y."/>
        </authorList>
    </citation>
    <scope>NUCLEOTIDE SEQUENCE [LARGE SCALE GENOMIC DNA]</scope>
    <source>
        <strain evidence="3 4">NIES-3715</strain>
    </source>
</reference>
<protein>
    <recommendedName>
        <fullName evidence="2">UBC core domain-containing protein</fullName>
    </recommendedName>
</protein>
<sequence length="412" mass="46470">MSSELQSSPSEEQNNEIMKGSSSHSLKASQIEHEASKQQIDETTITAQGDNAADTDGSESLMTEKSSPESCSSVKNPPCQDKLVVDEATGDDQPSSTFREEEAETPSTEKAQAAPETQEKQDVVKILAVAKEKKSNKKRLLSDIHQVMSNDNLPFEMYQVDEDRFDQWIIKLKGFDRDSELSKDMKVLGLDYIEMQMNFPDDYPFAPPFVFITKPRFQRGTGFVLDGAICMELLTPKGWSPATSIEGIIVSIQSHLVIGKGRLEAVVQMGRKKRERILSKMHAVENGKISDIINNDVSTSSGMEKSRESRNERANEGAANENQNERVNMKKMRRRHRRKKAKRGFIKRFFMNCLVNKSNLHNNEAEEVEVQATDKNLSEIAGAYTVNEAQRSFQSIVKIHKKQGWSRSKMKS</sequence>
<dbReference type="EMBL" id="BLLK01000061">
    <property type="protein sequence ID" value="GFH58215.1"/>
    <property type="molecule type" value="Genomic_DNA"/>
</dbReference>
<dbReference type="SUPFAM" id="SSF54495">
    <property type="entry name" value="UBC-like"/>
    <property type="match status" value="1"/>
</dbReference>
<feature type="compositionally biased region" description="Polar residues" evidence="1">
    <location>
        <begin position="294"/>
        <end position="303"/>
    </location>
</feature>
<dbReference type="CDD" id="cd23802">
    <property type="entry name" value="UBCc_UBE2Q"/>
    <property type="match status" value="1"/>
</dbReference>
<evidence type="ECO:0000256" key="1">
    <source>
        <dbReference type="SAM" id="MobiDB-lite"/>
    </source>
</evidence>
<name>A0AAD3D7H9_9STRA</name>
<dbReference type="Gene3D" id="3.10.110.10">
    <property type="entry name" value="Ubiquitin Conjugating Enzyme"/>
    <property type="match status" value="1"/>
</dbReference>
<evidence type="ECO:0000259" key="2">
    <source>
        <dbReference type="PROSITE" id="PS50127"/>
    </source>
</evidence>
<feature type="compositionally biased region" description="Basic and acidic residues" evidence="1">
    <location>
        <begin position="304"/>
        <end position="315"/>
    </location>
</feature>
<evidence type="ECO:0000313" key="4">
    <source>
        <dbReference type="Proteomes" id="UP001054902"/>
    </source>
</evidence>
<proteinExistence type="predicted"/>
<dbReference type="PANTHER" id="PTHR24067">
    <property type="entry name" value="UBIQUITIN-CONJUGATING ENZYME E2"/>
    <property type="match status" value="1"/>
</dbReference>
<dbReference type="InterPro" id="IPR000608">
    <property type="entry name" value="UBC"/>
</dbReference>
<dbReference type="InterPro" id="IPR016135">
    <property type="entry name" value="UBQ-conjugating_enzyme/RWD"/>
</dbReference>
<dbReference type="InterPro" id="IPR050113">
    <property type="entry name" value="Ub_conjugating_enzyme"/>
</dbReference>
<feature type="compositionally biased region" description="Polar residues" evidence="1">
    <location>
        <begin position="58"/>
        <end position="75"/>
    </location>
</feature>
<feature type="region of interest" description="Disordered" evidence="1">
    <location>
        <begin position="294"/>
        <end position="341"/>
    </location>
</feature>